<organism evidence="3 4">
    <name type="scientific">Desmophyllum pertusum</name>
    <dbReference type="NCBI Taxonomy" id="174260"/>
    <lineage>
        <taxon>Eukaryota</taxon>
        <taxon>Metazoa</taxon>
        <taxon>Cnidaria</taxon>
        <taxon>Anthozoa</taxon>
        <taxon>Hexacorallia</taxon>
        <taxon>Scleractinia</taxon>
        <taxon>Caryophylliina</taxon>
        <taxon>Caryophylliidae</taxon>
        <taxon>Desmophyllum</taxon>
    </lineage>
</organism>
<keyword evidence="1" id="KW-0175">Coiled coil</keyword>
<evidence type="ECO:0000313" key="3">
    <source>
        <dbReference type="EMBL" id="KAJ7372311.1"/>
    </source>
</evidence>
<dbReference type="Proteomes" id="UP001163046">
    <property type="component" value="Unassembled WGS sequence"/>
</dbReference>
<evidence type="ECO:0000256" key="2">
    <source>
        <dbReference type="SAM" id="MobiDB-lite"/>
    </source>
</evidence>
<feature type="region of interest" description="Disordered" evidence="2">
    <location>
        <begin position="132"/>
        <end position="171"/>
    </location>
</feature>
<dbReference type="EMBL" id="MU826837">
    <property type="protein sequence ID" value="KAJ7372311.1"/>
    <property type="molecule type" value="Genomic_DNA"/>
</dbReference>
<comment type="caution">
    <text evidence="3">The sequence shown here is derived from an EMBL/GenBank/DDBJ whole genome shotgun (WGS) entry which is preliminary data.</text>
</comment>
<feature type="compositionally biased region" description="Acidic residues" evidence="2">
    <location>
        <begin position="140"/>
        <end position="150"/>
    </location>
</feature>
<dbReference type="OrthoDB" id="5967061at2759"/>
<feature type="compositionally biased region" description="Basic and acidic residues" evidence="2">
    <location>
        <begin position="151"/>
        <end position="162"/>
    </location>
</feature>
<evidence type="ECO:0000256" key="1">
    <source>
        <dbReference type="SAM" id="Coils"/>
    </source>
</evidence>
<proteinExistence type="predicted"/>
<feature type="coiled-coil region" evidence="1">
    <location>
        <begin position="226"/>
        <end position="292"/>
    </location>
</feature>
<sequence>MSASISRSPFLRKRTTNNSPLLGEWTCFKRGGDLLVVLGDVARINEKELLKDYFSFSMNAFITLWSQVGYLISHSEEELILNAKDLKIAKELTRLLPFHDATEFIAQHLKGPARLLLHIFNPILKENGIPTSETITIEPPSDEDEVDLSDGCEKSPEMDGKSAKQRSSKRGERALNELDCAGGNDDSIKKRKIVNLDDCCPHVDDIFLQSIVTLTKAFVGKKQCEKERILKQLDEEQQSRKNTEQRLKEREDQFKQQLQEERELRKAKEETVKALQDELQMINSKKQALEDKLQGIKQFLQVDQDRKAVF</sequence>
<accession>A0A9X0CR21</accession>
<reference evidence="3" key="1">
    <citation type="submission" date="2023-01" db="EMBL/GenBank/DDBJ databases">
        <title>Genome assembly of the deep-sea coral Lophelia pertusa.</title>
        <authorList>
            <person name="Herrera S."/>
            <person name="Cordes E."/>
        </authorList>
    </citation>
    <scope>NUCLEOTIDE SEQUENCE</scope>
    <source>
        <strain evidence="3">USNM1676648</strain>
        <tissue evidence="3">Polyp</tissue>
    </source>
</reference>
<evidence type="ECO:0000313" key="4">
    <source>
        <dbReference type="Proteomes" id="UP001163046"/>
    </source>
</evidence>
<dbReference type="AlphaFoldDB" id="A0A9X0CR21"/>
<keyword evidence="4" id="KW-1185">Reference proteome</keyword>
<name>A0A9X0CR21_9CNID</name>
<gene>
    <name evidence="3" type="ORF">OS493_019755</name>
</gene>
<protein>
    <submittedName>
        <fullName evidence="3">Uncharacterized protein</fullName>
    </submittedName>
</protein>